<dbReference type="RefSeq" id="WP_013291750.1">
    <property type="nucleotide sequence ID" value="NC_014393.1"/>
</dbReference>
<dbReference type="OrthoDB" id="9808093at2"/>
<keyword evidence="9" id="KW-1185">Reference proteome</keyword>
<dbReference type="AlphaFoldDB" id="D9SPX3"/>
<dbReference type="InterPro" id="IPR036046">
    <property type="entry name" value="Acylphosphatase-like_dom_sf"/>
</dbReference>
<dbReference type="Gene3D" id="3.30.70.100">
    <property type="match status" value="1"/>
</dbReference>
<dbReference type="Proteomes" id="UP000002730">
    <property type="component" value="Chromosome"/>
</dbReference>
<dbReference type="eggNOG" id="COG1254">
    <property type="taxonomic scope" value="Bacteria"/>
</dbReference>
<dbReference type="HOGENOM" id="CLU_141932_2_0_9"/>
<dbReference type="PROSITE" id="PS51160">
    <property type="entry name" value="ACYLPHOSPHATASE_3"/>
    <property type="match status" value="1"/>
</dbReference>
<reference evidence="8 9" key="1">
    <citation type="submission" date="2010-08" db="EMBL/GenBank/DDBJ databases">
        <title>Complete sequence of Clostridium cellulovorans 743B.</title>
        <authorList>
            <consortium name="US DOE Joint Genome Institute"/>
            <person name="Lucas S."/>
            <person name="Copeland A."/>
            <person name="Lapidus A."/>
            <person name="Cheng J.-F."/>
            <person name="Bruce D."/>
            <person name="Goodwin L."/>
            <person name="Pitluck S."/>
            <person name="Chertkov O."/>
            <person name="Detter J.C."/>
            <person name="Han C."/>
            <person name="Tapia R."/>
            <person name="Land M."/>
            <person name="Hauser L."/>
            <person name="Chang Y.-J."/>
            <person name="Jeffries C."/>
            <person name="Kyrpides N."/>
            <person name="Ivanova N."/>
            <person name="Mikhailova N."/>
            <person name="Hemme C.L."/>
            <person name="Woyke T."/>
        </authorList>
    </citation>
    <scope>NUCLEOTIDE SEQUENCE [LARGE SCALE GENOMIC DNA]</scope>
    <source>
        <strain evidence="9">ATCC 35296 / DSM 3052 / OCM 3 / 743B</strain>
    </source>
</reference>
<evidence type="ECO:0000256" key="1">
    <source>
        <dbReference type="ARBA" id="ARBA00005614"/>
    </source>
</evidence>
<comment type="catalytic activity">
    <reaction evidence="4 5">
        <text>an acyl phosphate + H2O = a carboxylate + phosphate + H(+)</text>
        <dbReference type="Rhea" id="RHEA:14965"/>
        <dbReference type="ChEBI" id="CHEBI:15377"/>
        <dbReference type="ChEBI" id="CHEBI:15378"/>
        <dbReference type="ChEBI" id="CHEBI:29067"/>
        <dbReference type="ChEBI" id="CHEBI:43474"/>
        <dbReference type="ChEBI" id="CHEBI:59918"/>
        <dbReference type="EC" id="3.6.1.7"/>
    </reaction>
</comment>
<organism evidence="8 9">
    <name type="scientific">Clostridium cellulovorans (strain ATCC 35296 / DSM 3052 / OCM 3 / 743B)</name>
    <dbReference type="NCBI Taxonomy" id="573061"/>
    <lineage>
        <taxon>Bacteria</taxon>
        <taxon>Bacillati</taxon>
        <taxon>Bacillota</taxon>
        <taxon>Clostridia</taxon>
        <taxon>Eubacteriales</taxon>
        <taxon>Clostridiaceae</taxon>
        <taxon>Clostridium</taxon>
    </lineage>
</organism>
<feature type="domain" description="Acylphosphatase-like" evidence="7">
    <location>
        <begin position="3"/>
        <end position="89"/>
    </location>
</feature>
<dbReference type="InterPro" id="IPR001792">
    <property type="entry name" value="Acylphosphatase-like_dom"/>
</dbReference>
<feature type="active site" evidence="5">
    <location>
        <position position="18"/>
    </location>
</feature>
<evidence type="ECO:0000313" key="9">
    <source>
        <dbReference type="Proteomes" id="UP000002730"/>
    </source>
</evidence>
<evidence type="ECO:0000256" key="4">
    <source>
        <dbReference type="ARBA" id="ARBA00047645"/>
    </source>
</evidence>
<evidence type="ECO:0000256" key="2">
    <source>
        <dbReference type="ARBA" id="ARBA00012150"/>
    </source>
</evidence>
<dbReference type="PANTHER" id="PTHR47268">
    <property type="entry name" value="ACYLPHOSPHATASE"/>
    <property type="match status" value="1"/>
</dbReference>
<proteinExistence type="inferred from homology"/>
<dbReference type="EC" id="3.6.1.7" evidence="2 5"/>
<evidence type="ECO:0000256" key="3">
    <source>
        <dbReference type="ARBA" id="ARBA00015991"/>
    </source>
</evidence>
<dbReference type="SUPFAM" id="SSF54975">
    <property type="entry name" value="Acylphosphatase/BLUF domain-like"/>
    <property type="match status" value="1"/>
</dbReference>
<name>D9SPX3_CLOC7</name>
<sequence length="89" mass="10258">MKRYLLFFTGRVQFVGFRYFCATSAMKFSITGWVKNLENGLVQMEAQGTEGNLNLFFDAVKSGNGFSKVEDYSMKEIPIIHTEKEMKVR</sequence>
<feature type="active site" evidence="5">
    <location>
        <position position="36"/>
    </location>
</feature>
<protein>
    <recommendedName>
        <fullName evidence="3 5">acylphosphatase</fullName>
        <ecNumber evidence="2 5">3.6.1.7</ecNumber>
    </recommendedName>
</protein>
<dbReference type="InterPro" id="IPR020456">
    <property type="entry name" value="Acylphosphatase"/>
</dbReference>
<evidence type="ECO:0000256" key="6">
    <source>
        <dbReference type="RuleBase" id="RU004168"/>
    </source>
</evidence>
<dbReference type="PANTHER" id="PTHR47268:SF4">
    <property type="entry name" value="ACYLPHOSPHATASE"/>
    <property type="match status" value="1"/>
</dbReference>
<dbReference type="PROSITE" id="PS00151">
    <property type="entry name" value="ACYLPHOSPHATASE_2"/>
    <property type="match status" value="1"/>
</dbReference>
<dbReference type="STRING" id="573061.Clocel_2393"/>
<comment type="similarity">
    <text evidence="1 6">Belongs to the acylphosphatase family.</text>
</comment>
<accession>D9SPX3</accession>
<evidence type="ECO:0000259" key="7">
    <source>
        <dbReference type="PROSITE" id="PS51160"/>
    </source>
</evidence>
<dbReference type="EMBL" id="CP002160">
    <property type="protein sequence ID" value="ADL52109.1"/>
    <property type="molecule type" value="Genomic_DNA"/>
</dbReference>
<dbReference type="InterPro" id="IPR017968">
    <property type="entry name" value="Acylphosphatase_CS"/>
</dbReference>
<dbReference type="Pfam" id="PF00708">
    <property type="entry name" value="Acylphosphatase"/>
    <property type="match status" value="1"/>
</dbReference>
<keyword evidence="5" id="KW-0378">Hydrolase</keyword>
<dbReference type="GO" id="GO:0003998">
    <property type="term" value="F:acylphosphatase activity"/>
    <property type="evidence" value="ECO:0007669"/>
    <property type="project" value="UniProtKB-EC"/>
</dbReference>
<dbReference type="KEGG" id="ccb:Clocel_2393"/>
<evidence type="ECO:0000313" key="8">
    <source>
        <dbReference type="EMBL" id="ADL52109.1"/>
    </source>
</evidence>
<gene>
    <name evidence="8" type="ordered locus">Clocel_2393</name>
</gene>
<evidence type="ECO:0000256" key="5">
    <source>
        <dbReference type="PROSITE-ProRule" id="PRU00520"/>
    </source>
</evidence>